<dbReference type="EMBL" id="UHIC01000001">
    <property type="protein sequence ID" value="SUO97213.1"/>
    <property type="molecule type" value="Genomic_DNA"/>
</dbReference>
<dbReference type="InterPro" id="IPR016776">
    <property type="entry name" value="ApeP-like_dehydratase"/>
</dbReference>
<proteinExistence type="predicted"/>
<accession>A0A380MZ86</accession>
<reference evidence="1 2" key="1">
    <citation type="submission" date="2018-06" db="EMBL/GenBank/DDBJ databases">
        <authorList>
            <consortium name="Pathogen Informatics"/>
            <person name="Doyle S."/>
        </authorList>
    </citation>
    <scope>NUCLEOTIDE SEQUENCE [LARGE SCALE GENOMIC DNA]</scope>
    <source>
        <strain evidence="1 2">NCTC13337</strain>
    </source>
</reference>
<dbReference type="Gene3D" id="3.10.129.10">
    <property type="entry name" value="Hotdog Thioesterase"/>
    <property type="match status" value="1"/>
</dbReference>
<evidence type="ECO:0000313" key="1">
    <source>
        <dbReference type="EMBL" id="SUO97213.1"/>
    </source>
</evidence>
<dbReference type="AlphaFoldDB" id="A0A380MZ86"/>
<name>A0A380MZ86_9GAMM</name>
<dbReference type="PIRSF" id="PIRSF020565">
    <property type="entry name" value="3Ho_Ac_ACP_DH_prd"/>
    <property type="match status" value="1"/>
</dbReference>
<dbReference type="InterPro" id="IPR029069">
    <property type="entry name" value="HotDog_dom_sf"/>
</dbReference>
<dbReference type="SUPFAM" id="SSF54637">
    <property type="entry name" value="Thioesterase/thiol ester dehydrase-isomerase"/>
    <property type="match status" value="1"/>
</dbReference>
<dbReference type="Proteomes" id="UP000254601">
    <property type="component" value="Unassembled WGS sequence"/>
</dbReference>
<keyword evidence="2" id="KW-1185">Reference proteome</keyword>
<gene>
    <name evidence="1" type="ORF">NCTC13337_02268</name>
</gene>
<dbReference type="Pfam" id="PF22817">
    <property type="entry name" value="ApeP-like"/>
    <property type="match status" value="1"/>
</dbReference>
<evidence type="ECO:0000313" key="2">
    <source>
        <dbReference type="Proteomes" id="UP000254601"/>
    </source>
</evidence>
<protein>
    <recommendedName>
        <fullName evidence="3">(3R)-hydroxymyristoyl-ACP dehydratase</fullName>
    </recommendedName>
</protein>
<sequence>MIEPASHLLPQSGRMAMISRIVEYGDNWLSAESDIDEQHIFVEEGQLPAWAAIEIMAQTIAALAGVRAQALGEPVKTGFLLGTRKFNAIQASFAVPCILRSEIEEAMIDANGFGVYACRLLNQQNMLLAEANINVFCPPNIQDFIGESS</sequence>
<evidence type="ECO:0008006" key="3">
    <source>
        <dbReference type="Google" id="ProtNLM"/>
    </source>
</evidence>
<organism evidence="1 2">
    <name type="scientific">Suttonella ornithocola</name>
    <dbReference type="NCBI Taxonomy" id="279832"/>
    <lineage>
        <taxon>Bacteria</taxon>
        <taxon>Pseudomonadati</taxon>
        <taxon>Pseudomonadota</taxon>
        <taxon>Gammaproteobacteria</taxon>
        <taxon>Cardiobacteriales</taxon>
        <taxon>Cardiobacteriaceae</taxon>
        <taxon>Suttonella</taxon>
    </lineage>
</organism>